<protein>
    <submittedName>
        <fullName evidence="1">Uncharacterized protein</fullName>
    </submittedName>
</protein>
<gene>
    <name evidence="1" type="ORF">BBIA_0317</name>
</gene>
<sequence>MTGTTTNYKIPYPSGSDLVSKAPAQLQALAEKVDSALKEVDSRATTEGTAPIVVTTQSQLNSATANTGQIGYVTGDSTQEKRGPYIRGTSSWQKVVASQNYEAGFYNAKTNANGVVAVHWERHTRAPSTMVVTLANHNVESEVLLFTPIVWTLEANYAQIRFRREDTHKWINGNAVKFQWLAFWDYVE</sequence>
<keyword evidence="2" id="KW-1185">Reference proteome</keyword>
<dbReference type="Proteomes" id="UP000029108">
    <property type="component" value="Unassembled WGS sequence"/>
</dbReference>
<dbReference type="OrthoDB" id="4428085at2"/>
<evidence type="ECO:0000313" key="1">
    <source>
        <dbReference type="EMBL" id="KFI52636.1"/>
    </source>
</evidence>
<accession>A0A087A1I6</accession>
<name>A0A087A1I6_9BIFI</name>
<dbReference type="AlphaFoldDB" id="A0A087A1I6"/>
<proteinExistence type="predicted"/>
<dbReference type="RefSeq" id="WP_051923637.1">
    <property type="nucleotide sequence ID" value="NZ_JDUU01000009.1"/>
</dbReference>
<organism evidence="1 2">
    <name type="scientific">Bifidobacterium biavatii DSM 23969</name>
    <dbReference type="NCBI Taxonomy" id="1437608"/>
    <lineage>
        <taxon>Bacteria</taxon>
        <taxon>Bacillati</taxon>
        <taxon>Actinomycetota</taxon>
        <taxon>Actinomycetes</taxon>
        <taxon>Bifidobacteriales</taxon>
        <taxon>Bifidobacteriaceae</taxon>
        <taxon>Bifidobacterium</taxon>
    </lineage>
</organism>
<dbReference type="STRING" id="1437608.GCA_000771645_02541"/>
<evidence type="ECO:0000313" key="2">
    <source>
        <dbReference type="Proteomes" id="UP000029108"/>
    </source>
</evidence>
<dbReference type="eggNOG" id="ENOG50301JA">
    <property type="taxonomic scope" value="Bacteria"/>
</dbReference>
<reference evidence="1 2" key="1">
    <citation type="submission" date="2014-03" db="EMBL/GenBank/DDBJ databases">
        <title>Genomics of Bifidobacteria.</title>
        <authorList>
            <person name="Ventura M."/>
            <person name="Milani C."/>
            <person name="Lugli G.A."/>
        </authorList>
    </citation>
    <scope>NUCLEOTIDE SEQUENCE [LARGE SCALE GENOMIC DNA]</scope>
    <source>
        <strain evidence="1 2">DSM 23969</strain>
    </source>
</reference>
<comment type="caution">
    <text evidence="1">The sequence shown here is derived from an EMBL/GenBank/DDBJ whole genome shotgun (WGS) entry which is preliminary data.</text>
</comment>
<dbReference type="EMBL" id="JGYN01000004">
    <property type="protein sequence ID" value="KFI52636.1"/>
    <property type="molecule type" value="Genomic_DNA"/>
</dbReference>